<evidence type="ECO:0000256" key="5">
    <source>
        <dbReference type="SAM" id="MobiDB-lite"/>
    </source>
</evidence>
<comment type="subcellular location">
    <subcellularLocation>
        <location evidence="1">Membrane</location>
        <topology evidence="1">Single-pass membrane protein</topology>
    </subcellularLocation>
</comment>
<keyword evidence="9" id="KW-1185">Reference proteome</keyword>
<dbReference type="NCBIfam" id="TIGR01352">
    <property type="entry name" value="tonB_Cterm"/>
    <property type="match status" value="1"/>
</dbReference>
<dbReference type="InterPro" id="IPR037682">
    <property type="entry name" value="TonB_C"/>
</dbReference>
<feature type="compositionally biased region" description="Polar residues" evidence="5">
    <location>
        <begin position="220"/>
        <end position="229"/>
    </location>
</feature>
<feature type="compositionally biased region" description="Polar residues" evidence="5">
    <location>
        <begin position="406"/>
        <end position="420"/>
    </location>
</feature>
<feature type="region of interest" description="Disordered" evidence="5">
    <location>
        <begin position="210"/>
        <end position="229"/>
    </location>
</feature>
<feature type="compositionally biased region" description="Low complexity" evidence="5">
    <location>
        <begin position="157"/>
        <end position="172"/>
    </location>
</feature>
<dbReference type="HOGENOM" id="CLU_044447_0_0_3"/>
<dbReference type="Gene3D" id="3.30.1150.10">
    <property type="match status" value="1"/>
</dbReference>
<dbReference type="GO" id="GO:0055085">
    <property type="term" value="P:transmembrane transport"/>
    <property type="evidence" value="ECO:0007669"/>
    <property type="project" value="InterPro"/>
</dbReference>
<evidence type="ECO:0000256" key="6">
    <source>
        <dbReference type="SAM" id="Phobius"/>
    </source>
</evidence>
<dbReference type="EMBL" id="CP003940">
    <property type="protein sequence ID" value="AFZ47341.1"/>
    <property type="molecule type" value="Genomic_DNA"/>
</dbReference>
<dbReference type="AlphaFoldDB" id="K9YK63"/>
<proteinExistence type="predicted"/>
<dbReference type="GO" id="GO:0016020">
    <property type="term" value="C:membrane"/>
    <property type="evidence" value="ECO:0007669"/>
    <property type="project" value="UniProtKB-SubCell"/>
</dbReference>
<dbReference type="eggNOG" id="COG0810">
    <property type="taxonomic scope" value="Bacteria"/>
</dbReference>
<dbReference type="InterPro" id="IPR006260">
    <property type="entry name" value="TonB/TolA_C"/>
</dbReference>
<dbReference type="BioCyc" id="CSTA292563:G1353-1389-MONOMER"/>
<name>K9YK63_CYASC</name>
<evidence type="ECO:0000259" key="7">
    <source>
        <dbReference type="PROSITE" id="PS52015"/>
    </source>
</evidence>
<keyword evidence="3 6" id="KW-1133">Transmembrane helix</keyword>
<reference evidence="9" key="1">
    <citation type="journal article" date="2013" name="Proc. Natl. Acad. Sci. U.S.A.">
        <title>Improving the coverage of the cyanobacterial phylum using diversity-driven genome sequencing.</title>
        <authorList>
            <person name="Shih P.M."/>
            <person name="Wu D."/>
            <person name="Latifi A."/>
            <person name="Axen S.D."/>
            <person name="Fewer D.P."/>
            <person name="Talla E."/>
            <person name="Calteau A."/>
            <person name="Cai F."/>
            <person name="Tandeau de Marsac N."/>
            <person name="Rippka R."/>
            <person name="Herdman M."/>
            <person name="Sivonen K."/>
            <person name="Coursin T."/>
            <person name="Laurent T."/>
            <person name="Goodwin L."/>
            <person name="Nolan M."/>
            <person name="Davenport K.W."/>
            <person name="Han C.S."/>
            <person name="Rubin E.M."/>
            <person name="Eisen J.A."/>
            <person name="Woyke T."/>
            <person name="Gugger M."/>
            <person name="Kerfeld C.A."/>
        </authorList>
    </citation>
    <scope>NUCLEOTIDE SEQUENCE [LARGE SCALE GENOMIC DNA]</scope>
    <source>
        <strain evidence="9">ATCC 29140 / PCC 7202</strain>
    </source>
</reference>
<feature type="region of interest" description="Disordered" evidence="5">
    <location>
        <begin position="243"/>
        <end position="266"/>
    </location>
</feature>
<dbReference type="KEGG" id="csn:Cyast_1377"/>
<organism evidence="8 9">
    <name type="scientific">Cyanobacterium stanieri (strain ATCC 29140 / PCC 7202)</name>
    <dbReference type="NCBI Taxonomy" id="292563"/>
    <lineage>
        <taxon>Bacteria</taxon>
        <taxon>Bacillati</taxon>
        <taxon>Cyanobacteriota</taxon>
        <taxon>Cyanophyceae</taxon>
        <taxon>Oscillatoriophycideae</taxon>
        <taxon>Chroococcales</taxon>
        <taxon>Geminocystaceae</taxon>
        <taxon>Cyanobacterium</taxon>
    </lineage>
</organism>
<dbReference type="SUPFAM" id="SSF74653">
    <property type="entry name" value="TolA/TonB C-terminal domain"/>
    <property type="match status" value="1"/>
</dbReference>
<keyword evidence="2 6" id="KW-0812">Transmembrane</keyword>
<evidence type="ECO:0000256" key="3">
    <source>
        <dbReference type="ARBA" id="ARBA00022989"/>
    </source>
</evidence>
<feature type="transmembrane region" description="Helical" evidence="6">
    <location>
        <begin position="21"/>
        <end position="41"/>
    </location>
</feature>
<feature type="compositionally biased region" description="Low complexity" evidence="5">
    <location>
        <begin position="373"/>
        <end position="393"/>
    </location>
</feature>
<dbReference type="PROSITE" id="PS52015">
    <property type="entry name" value="TONB_CTD"/>
    <property type="match status" value="1"/>
</dbReference>
<feature type="domain" description="TonB C-terminal" evidence="7">
    <location>
        <begin position="280"/>
        <end position="376"/>
    </location>
</feature>
<accession>K9YK63</accession>
<evidence type="ECO:0000256" key="1">
    <source>
        <dbReference type="ARBA" id="ARBA00004167"/>
    </source>
</evidence>
<dbReference type="Pfam" id="PF03544">
    <property type="entry name" value="TonB_C"/>
    <property type="match status" value="1"/>
</dbReference>
<gene>
    <name evidence="8" type="ordered locus">Cyast_1377</name>
</gene>
<dbReference type="Proteomes" id="UP000010483">
    <property type="component" value="Chromosome"/>
</dbReference>
<evidence type="ECO:0000313" key="8">
    <source>
        <dbReference type="EMBL" id="AFZ47341.1"/>
    </source>
</evidence>
<feature type="region of interest" description="Disordered" evidence="5">
    <location>
        <begin position="371"/>
        <end position="483"/>
    </location>
</feature>
<sequence>MVVTANRKASSLSKFKKPFKKINWALLTSIAVHGAFFALILPELNLNSESENADISGETNVIELNALEQTRLPDFSGPQRFANFNNLNVPTDMENGIDGIPIPNFDALPFSSYDNSFSSLPTPPPLPPISGSFDSNYGGSIVNIPAPRDLPAPPPISFNNNLPNPPSFNDSPITSNNFDNLEGNVIDIVPRSPEQEAEIRRAIFQGREDENIPSPRDVFNNRNSSIARNQTPDDETLVNIISNNPTINTDSENSTPRITSRDENVSDEEARKNYVAWLQDVNNPTPQEITMAGYYPQEACNGNIEGTVTYGINVNSDGTVVDHQLIKSSGYPLLNNQALEQIRARAFDNATGGNKPYHVYVEFQPSNDICGSTAANTPQNNTPVAPPTNNQTPTTPPPSDNPEPEINSSGVTPAQLNINPPANPPQTPESVRDILSNSQSQNTSSNGNDGQENSEEEENNGAASLGEEPIIPENTELEVEFID</sequence>
<feature type="compositionally biased region" description="Polar residues" evidence="5">
    <location>
        <begin position="243"/>
        <end position="258"/>
    </location>
</feature>
<evidence type="ECO:0000256" key="2">
    <source>
        <dbReference type="ARBA" id="ARBA00022692"/>
    </source>
</evidence>
<feature type="compositionally biased region" description="Low complexity" evidence="5">
    <location>
        <begin position="436"/>
        <end position="451"/>
    </location>
</feature>
<evidence type="ECO:0000313" key="9">
    <source>
        <dbReference type="Proteomes" id="UP000010483"/>
    </source>
</evidence>
<feature type="region of interest" description="Disordered" evidence="5">
    <location>
        <begin position="144"/>
        <end position="175"/>
    </location>
</feature>
<keyword evidence="4 6" id="KW-0472">Membrane</keyword>
<dbReference type="STRING" id="292563.Cyast_1377"/>
<evidence type="ECO:0000256" key="4">
    <source>
        <dbReference type="ARBA" id="ARBA00023136"/>
    </source>
</evidence>
<protein>
    <submittedName>
        <fullName evidence="8">TonB family protein</fullName>
    </submittedName>
</protein>